<dbReference type="Proteomes" id="UP000323506">
    <property type="component" value="Chromosome A10"/>
</dbReference>
<name>A0A5D2EY53_GOSDA</name>
<sequence>MIAKNQKDCITLFIRSGFNGEETPIYTKSLQFRRAMSQWGRRWLFWCNGAESRAPCMLRAHMEEVRHIQGKQKGK</sequence>
<accession>A0A5D2EY53</accession>
<gene>
    <name evidence="1" type="ORF">ES288_A10G129700v1</name>
</gene>
<reference evidence="1 2" key="1">
    <citation type="submission" date="2019-06" db="EMBL/GenBank/DDBJ databases">
        <title>WGS assembly of Gossypium darwinii.</title>
        <authorList>
            <person name="Chen Z.J."/>
            <person name="Sreedasyam A."/>
            <person name="Ando A."/>
            <person name="Song Q."/>
            <person name="De L."/>
            <person name="Hulse-Kemp A."/>
            <person name="Ding M."/>
            <person name="Ye W."/>
            <person name="Kirkbride R."/>
            <person name="Jenkins J."/>
            <person name="Plott C."/>
            <person name="Lovell J."/>
            <person name="Lin Y.-M."/>
            <person name="Vaughn R."/>
            <person name="Liu B."/>
            <person name="Li W."/>
            <person name="Simpson S."/>
            <person name="Scheffler B."/>
            <person name="Saski C."/>
            <person name="Grover C."/>
            <person name="Hu G."/>
            <person name="Conover J."/>
            <person name="Carlson J."/>
            <person name="Shu S."/>
            <person name="Boston L."/>
            <person name="Williams M."/>
            <person name="Peterson D."/>
            <person name="Mcgee K."/>
            <person name="Jones D."/>
            <person name="Wendel J."/>
            <person name="Stelly D."/>
            <person name="Grimwood J."/>
            <person name="Schmutz J."/>
        </authorList>
    </citation>
    <scope>NUCLEOTIDE SEQUENCE [LARGE SCALE GENOMIC DNA]</scope>
    <source>
        <strain evidence="1">1808015.09</strain>
    </source>
</reference>
<dbReference type="AlphaFoldDB" id="A0A5D2EY53"/>
<evidence type="ECO:0000313" key="1">
    <source>
        <dbReference type="EMBL" id="TYG98593.1"/>
    </source>
</evidence>
<proteinExistence type="predicted"/>
<keyword evidence="2" id="KW-1185">Reference proteome</keyword>
<protein>
    <submittedName>
        <fullName evidence="1">Uncharacterized protein</fullName>
    </submittedName>
</protein>
<dbReference type="EMBL" id="CM017697">
    <property type="protein sequence ID" value="TYG98593.1"/>
    <property type="molecule type" value="Genomic_DNA"/>
</dbReference>
<organism evidence="1 2">
    <name type="scientific">Gossypium darwinii</name>
    <name type="common">Darwin's cotton</name>
    <name type="synonym">Gossypium barbadense var. darwinii</name>
    <dbReference type="NCBI Taxonomy" id="34276"/>
    <lineage>
        <taxon>Eukaryota</taxon>
        <taxon>Viridiplantae</taxon>
        <taxon>Streptophyta</taxon>
        <taxon>Embryophyta</taxon>
        <taxon>Tracheophyta</taxon>
        <taxon>Spermatophyta</taxon>
        <taxon>Magnoliopsida</taxon>
        <taxon>eudicotyledons</taxon>
        <taxon>Gunneridae</taxon>
        <taxon>Pentapetalae</taxon>
        <taxon>rosids</taxon>
        <taxon>malvids</taxon>
        <taxon>Malvales</taxon>
        <taxon>Malvaceae</taxon>
        <taxon>Malvoideae</taxon>
        <taxon>Gossypium</taxon>
    </lineage>
</organism>
<evidence type="ECO:0000313" key="2">
    <source>
        <dbReference type="Proteomes" id="UP000323506"/>
    </source>
</evidence>